<protein>
    <recommendedName>
        <fullName evidence="1">FlgD/Vpr Ig-like domain-containing protein</fullName>
    </recommendedName>
</protein>
<dbReference type="Pfam" id="PF13860">
    <property type="entry name" value="FlgD_ig"/>
    <property type="match status" value="1"/>
</dbReference>
<proteinExistence type="predicted"/>
<name>A0A382EZZ8_9ZZZZ</name>
<evidence type="ECO:0000259" key="1">
    <source>
        <dbReference type="Pfam" id="PF13860"/>
    </source>
</evidence>
<dbReference type="EMBL" id="UINC01046991">
    <property type="protein sequence ID" value="SVB55694.1"/>
    <property type="molecule type" value="Genomic_DNA"/>
</dbReference>
<dbReference type="InterPro" id="IPR025965">
    <property type="entry name" value="FlgD/Vpr_Ig-like"/>
</dbReference>
<dbReference type="Gene3D" id="2.60.40.4070">
    <property type="match status" value="1"/>
</dbReference>
<accession>A0A382EZZ8</accession>
<sequence>MKKIAIIFFLSFCLGQNTYVGSINFDYSGTTNGTFQAVLNDTTLSGAVAAVVESDSSSSLFISAIQILDSTTVSSLLIFMQTDSSTVTSGEWLLPPNDLFDPNIIFGFFPEVDTSIFSQFTDLIPDSIEFDSTFFVNIMNDLVPIVLDNSFLGITGNVLIDYIDSDSLSGSFDVGALQAGFPPGVISISNGMISMSDAFTILNPMPTPAEVIYPTLQDTFSTHADNDSSITFAWHPSEDIDSNDLIYTLTIELEFFGNTYTDEHENISDTTYDVSSHSLDVLLGGLNLDESTLLWYVKSSDGEYNVMSNSGQFVLTRSVLELNDQFSIPTEFTLHQNYPNPFNPVTTLRYDLPENGHVNIIIYDMLGKQVKTLINQTHEAGYRSVIWDATNDYGKPVSAGIYLYQIQAGEYISTKKMVLLK</sequence>
<feature type="domain" description="FlgD/Vpr Ig-like" evidence="1">
    <location>
        <begin position="347"/>
        <end position="408"/>
    </location>
</feature>
<dbReference type="NCBIfam" id="TIGR04183">
    <property type="entry name" value="Por_Secre_tail"/>
    <property type="match status" value="1"/>
</dbReference>
<gene>
    <name evidence="2" type="ORF">METZ01_LOCUS208548</name>
</gene>
<dbReference type="InterPro" id="IPR026444">
    <property type="entry name" value="Secre_tail"/>
</dbReference>
<evidence type="ECO:0000313" key="2">
    <source>
        <dbReference type="EMBL" id="SVB55694.1"/>
    </source>
</evidence>
<organism evidence="2">
    <name type="scientific">marine metagenome</name>
    <dbReference type="NCBI Taxonomy" id="408172"/>
    <lineage>
        <taxon>unclassified sequences</taxon>
        <taxon>metagenomes</taxon>
        <taxon>ecological metagenomes</taxon>
    </lineage>
</organism>
<reference evidence="2" key="1">
    <citation type="submission" date="2018-05" db="EMBL/GenBank/DDBJ databases">
        <authorList>
            <person name="Lanie J.A."/>
            <person name="Ng W.-L."/>
            <person name="Kazmierczak K.M."/>
            <person name="Andrzejewski T.M."/>
            <person name="Davidsen T.M."/>
            <person name="Wayne K.J."/>
            <person name="Tettelin H."/>
            <person name="Glass J.I."/>
            <person name="Rusch D."/>
            <person name="Podicherti R."/>
            <person name="Tsui H.-C.T."/>
            <person name="Winkler M.E."/>
        </authorList>
    </citation>
    <scope>NUCLEOTIDE SEQUENCE</scope>
</reference>
<dbReference type="AlphaFoldDB" id="A0A382EZZ8"/>